<dbReference type="PANTHER" id="PTHR43110:SF1">
    <property type="entry name" value="THIOL PEROXIDASE"/>
    <property type="match status" value="1"/>
</dbReference>
<gene>
    <name evidence="5" type="ORF">DYU11_07400</name>
</gene>
<comment type="caution">
    <text evidence="5">The sequence shown here is derived from an EMBL/GenBank/DDBJ whole genome shotgun (WGS) entry which is preliminary data.</text>
</comment>
<feature type="domain" description="Thioredoxin" evidence="4">
    <location>
        <begin position="3"/>
        <end position="156"/>
    </location>
</feature>
<dbReference type="Proteomes" id="UP000283523">
    <property type="component" value="Unassembled WGS sequence"/>
</dbReference>
<dbReference type="PROSITE" id="PS51352">
    <property type="entry name" value="THIOREDOXIN_2"/>
    <property type="match status" value="1"/>
</dbReference>
<protein>
    <submittedName>
        <fullName evidence="5">Peroxiredoxin</fullName>
    </submittedName>
</protein>
<dbReference type="InterPro" id="IPR013766">
    <property type="entry name" value="Thioredoxin_domain"/>
</dbReference>
<dbReference type="InterPro" id="IPR000866">
    <property type="entry name" value="AhpC/TSA"/>
</dbReference>
<dbReference type="EMBL" id="QXED01000002">
    <property type="protein sequence ID" value="RIV25133.1"/>
    <property type="molecule type" value="Genomic_DNA"/>
</dbReference>
<organism evidence="5 6">
    <name type="scientific">Fibrisoma montanum</name>
    <dbReference type="NCBI Taxonomy" id="2305895"/>
    <lineage>
        <taxon>Bacteria</taxon>
        <taxon>Pseudomonadati</taxon>
        <taxon>Bacteroidota</taxon>
        <taxon>Cytophagia</taxon>
        <taxon>Cytophagales</taxon>
        <taxon>Spirosomataceae</taxon>
        <taxon>Fibrisoma</taxon>
    </lineage>
</organism>
<dbReference type="OrthoDB" id="9812811at2"/>
<dbReference type="Gene3D" id="3.40.30.10">
    <property type="entry name" value="Glutaredoxin"/>
    <property type="match status" value="1"/>
</dbReference>
<dbReference type="GO" id="GO:0016209">
    <property type="term" value="F:antioxidant activity"/>
    <property type="evidence" value="ECO:0007669"/>
    <property type="project" value="InterPro"/>
</dbReference>
<dbReference type="PANTHER" id="PTHR43110">
    <property type="entry name" value="THIOL PEROXIDASE"/>
    <property type="match status" value="1"/>
</dbReference>
<sequence length="156" mass="17451">MAIQNGLKAPEFTLFSSDKKEVSLTGFAGRKLVVLFFPLAFSSVCTAELCEMRDNISLYTDLDADVVAISVDSPYVLARFKDDQHLPFQLLSDFNKDVSTAYNALHETFSYNMRGVSKRAAFVIDREGVIRYNEVLENPGKIPNFQAVQDALQAIE</sequence>
<dbReference type="PIRSF" id="PIRSF000239">
    <property type="entry name" value="AHPC"/>
    <property type="match status" value="1"/>
</dbReference>
<dbReference type="SUPFAM" id="SSF52833">
    <property type="entry name" value="Thioredoxin-like"/>
    <property type="match status" value="1"/>
</dbReference>
<dbReference type="InterPro" id="IPR024706">
    <property type="entry name" value="Peroxiredoxin_AhpC-typ"/>
</dbReference>
<accession>A0A418MEI9</accession>
<feature type="active site" description="Cysteine sulfenic acid (-SOH) intermediate; for peroxidase activity" evidence="3">
    <location>
        <position position="45"/>
    </location>
</feature>
<dbReference type="AlphaFoldDB" id="A0A418MEI9"/>
<keyword evidence="1" id="KW-0560">Oxidoreductase</keyword>
<evidence type="ECO:0000259" key="4">
    <source>
        <dbReference type="PROSITE" id="PS51352"/>
    </source>
</evidence>
<evidence type="ECO:0000256" key="2">
    <source>
        <dbReference type="ARBA" id="ARBA00023284"/>
    </source>
</evidence>
<dbReference type="RefSeq" id="WP_119667019.1">
    <property type="nucleotide sequence ID" value="NZ_QXED01000002.1"/>
</dbReference>
<dbReference type="InterPro" id="IPR036249">
    <property type="entry name" value="Thioredoxin-like_sf"/>
</dbReference>
<dbReference type="InterPro" id="IPR050455">
    <property type="entry name" value="Tpx_Peroxidase_subfamily"/>
</dbReference>
<proteinExistence type="predicted"/>
<dbReference type="GO" id="GO:0016491">
    <property type="term" value="F:oxidoreductase activity"/>
    <property type="evidence" value="ECO:0007669"/>
    <property type="project" value="UniProtKB-KW"/>
</dbReference>
<keyword evidence="6" id="KW-1185">Reference proteome</keyword>
<reference evidence="5 6" key="1">
    <citation type="submission" date="2018-08" db="EMBL/GenBank/DDBJ databases">
        <title>Fibrisoma montanum sp. nov., isolated from Danxia mountain soil.</title>
        <authorList>
            <person name="Huang Y."/>
        </authorList>
    </citation>
    <scope>NUCLEOTIDE SEQUENCE [LARGE SCALE GENOMIC DNA]</scope>
    <source>
        <strain evidence="5 6">HYT19</strain>
    </source>
</reference>
<evidence type="ECO:0000313" key="6">
    <source>
        <dbReference type="Proteomes" id="UP000283523"/>
    </source>
</evidence>
<keyword evidence="2" id="KW-0676">Redox-active center</keyword>
<name>A0A418MEI9_9BACT</name>
<evidence type="ECO:0000256" key="3">
    <source>
        <dbReference type="PIRSR" id="PIRSR000239-1"/>
    </source>
</evidence>
<evidence type="ECO:0000313" key="5">
    <source>
        <dbReference type="EMBL" id="RIV25133.1"/>
    </source>
</evidence>
<evidence type="ECO:0000256" key="1">
    <source>
        <dbReference type="ARBA" id="ARBA00023002"/>
    </source>
</evidence>
<dbReference type="Pfam" id="PF00578">
    <property type="entry name" value="AhpC-TSA"/>
    <property type="match status" value="1"/>
</dbReference>